<keyword evidence="3" id="KW-1185">Reference proteome</keyword>
<feature type="transmembrane region" description="Helical" evidence="1">
    <location>
        <begin position="66"/>
        <end position="91"/>
    </location>
</feature>
<keyword evidence="1" id="KW-0472">Membrane</keyword>
<dbReference type="EMBL" id="BAABHA010000002">
    <property type="protein sequence ID" value="GAA4378049.1"/>
    <property type="molecule type" value="Genomic_DNA"/>
</dbReference>
<feature type="transmembrane region" description="Helical" evidence="1">
    <location>
        <begin position="36"/>
        <end position="59"/>
    </location>
</feature>
<feature type="transmembrane region" description="Helical" evidence="1">
    <location>
        <begin position="12"/>
        <end position="30"/>
    </location>
</feature>
<sequence>MLGFNLPHFGSRALVLCFVQSCLLLGLYALRLITSLWLAAGYMLLLGSLSLWLAVAAGVAFRRARVWLGFVVALFSIPGLLYTLGSLLSILN</sequence>
<name>A0ABP8IX14_9BACT</name>
<reference evidence="3" key="1">
    <citation type="journal article" date="2019" name="Int. J. Syst. Evol. Microbiol.">
        <title>The Global Catalogue of Microorganisms (GCM) 10K type strain sequencing project: providing services to taxonomists for standard genome sequencing and annotation.</title>
        <authorList>
            <consortium name="The Broad Institute Genomics Platform"/>
            <consortium name="The Broad Institute Genome Sequencing Center for Infectious Disease"/>
            <person name="Wu L."/>
            <person name="Ma J."/>
        </authorList>
    </citation>
    <scope>NUCLEOTIDE SEQUENCE [LARGE SCALE GENOMIC DNA]</scope>
    <source>
        <strain evidence="3">JCM 17924</strain>
    </source>
</reference>
<evidence type="ECO:0000256" key="1">
    <source>
        <dbReference type="SAM" id="Phobius"/>
    </source>
</evidence>
<organism evidence="2 3">
    <name type="scientific">Hymenobacter koreensis</name>
    <dbReference type="NCBI Taxonomy" id="1084523"/>
    <lineage>
        <taxon>Bacteria</taxon>
        <taxon>Pseudomonadati</taxon>
        <taxon>Bacteroidota</taxon>
        <taxon>Cytophagia</taxon>
        <taxon>Cytophagales</taxon>
        <taxon>Hymenobacteraceae</taxon>
        <taxon>Hymenobacter</taxon>
    </lineage>
</organism>
<evidence type="ECO:0000313" key="3">
    <source>
        <dbReference type="Proteomes" id="UP001500454"/>
    </source>
</evidence>
<comment type="caution">
    <text evidence="2">The sequence shown here is derived from an EMBL/GenBank/DDBJ whole genome shotgun (WGS) entry which is preliminary data.</text>
</comment>
<evidence type="ECO:0000313" key="2">
    <source>
        <dbReference type="EMBL" id="GAA4378049.1"/>
    </source>
</evidence>
<accession>A0ABP8IX14</accession>
<protein>
    <submittedName>
        <fullName evidence="2">Uncharacterized protein</fullName>
    </submittedName>
</protein>
<keyword evidence="1" id="KW-0812">Transmembrane</keyword>
<keyword evidence="1" id="KW-1133">Transmembrane helix</keyword>
<gene>
    <name evidence="2" type="ORF">GCM10023186_13990</name>
</gene>
<dbReference type="Proteomes" id="UP001500454">
    <property type="component" value="Unassembled WGS sequence"/>
</dbReference>
<proteinExistence type="predicted"/>